<organism evidence="1">
    <name type="scientific">viral metagenome</name>
    <dbReference type="NCBI Taxonomy" id="1070528"/>
    <lineage>
        <taxon>unclassified sequences</taxon>
        <taxon>metagenomes</taxon>
        <taxon>organismal metagenomes</taxon>
    </lineage>
</organism>
<dbReference type="AlphaFoldDB" id="A0A6C0CQL8"/>
<protein>
    <submittedName>
        <fullName evidence="1">Uncharacterized protein</fullName>
    </submittedName>
</protein>
<accession>A0A6C0CQL8</accession>
<proteinExistence type="predicted"/>
<reference evidence="1" key="1">
    <citation type="journal article" date="2020" name="Nature">
        <title>Giant virus diversity and host interactions through global metagenomics.</title>
        <authorList>
            <person name="Schulz F."/>
            <person name="Roux S."/>
            <person name="Paez-Espino D."/>
            <person name="Jungbluth S."/>
            <person name="Walsh D.A."/>
            <person name="Denef V.J."/>
            <person name="McMahon K.D."/>
            <person name="Konstantinidis K.T."/>
            <person name="Eloe-Fadrosh E.A."/>
            <person name="Kyrpides N.C."/>
            <person name="Woyke T."/>
        </authorList>
    </citation>
    <scope>NUCLEOTIDE SEQUENCE</scope>
    <source>
        <strain evidence="1">GVMAG-M-3300021389-45</strain>
    </source>
</reference>
<dbReference type="InterPro" id="IPR021503">
    <property type="entry name" value="DUF3110"/>
</dbReference>
<dbReference type="EMBL" id="MN739459">
    <property type="protein sequence ID" value="QHT05755.1"/>
    <property type="molecule type" value="Genomic_DNA"/>
</dbReference>
<dbReference type="Pfam" id="PF11360">
    <property type="entry name" value="DUF3110"/>
    <property type="match status" value="1"/>
</dbReference>
<evidence type="ECO:0000313" key="1">
    <source>
        <dbReference type="EMBL" id="QHT05755.1"/>
    </source>
</evidence>
<sequence length="169" mass="19952">MFALRAPLPIIHVPTTYKRRKVSRVCKSYLTIDEQNTKSLSESDHDDLFHIITFHKPDEEEGVYALRKLNNEGLPEHFIVAWRNFDDVFRYKVLLDAEMQRSSYIQFASQYELDYMCETGNYTCRIVDDGILVTPPTETMKTTDWERRSALLNGRWSVREKDDTPPEWP</sequence>
<name>A0A6C0CQL8_9ZZZZ</name>